<organism evidence="3 4">
    <name type="scientific">Sphingomonas hengshuiensis</name>
    <dbReference type="NCBI Taxonomy" id="1609977"/>
    <lineage>
        <taxon>Bacteria</taxon>
        <taxon>Pseudomonadati</taxon>
        <taxon>Pseudomonadota</taxon>
        <taxon>Alphaproteobacteria</taxon>
        <taxon>Sphingomonadales</taxon>
        <taxon>Sphingomonadaceae</taxon>
        <taxon>Sphingomonas</taxon>
    </lineage>
</organism>
<reference evidence="3 4" key="1">
    <citation type="submission" date="2017-08" db="EMBL/GenBank/DDBJ databases">
        <title>Infants hospitalized years apart are colonized by the same room-sourced microbial strains.</title>
        <authorList>
            <person name="Brooks B."/>
            <person name="Olm M.R."/>
            <person name="Firek B.A."/>
            <person name="Baker R."/>
            <person name="Thomas B.C."/>
            <person name="Morowitz M.J."/>
            <person name="Banfield J.F."/>
        </authorList>
    </citation>
    <scope>NUCLEOTIDE SEQUENCE [LARGE SCALE GENOMIC DNA]</scope>
    <source>
        <strain evidence="3">S2_018_000_R3_110</strain>
    </source>
</reference>
<protein>
    <submittedName>
        <fullName evidence="3">DUF1285 domain-containing protein</fullName>
    </submittedName>
</protein>
<evidence type="ECO:0000259" key="2">
    <source>
        <dbReference type="Pfam" id="PF21028"/>
    </source>
</evidence>
<proteinExistence type="predicted"/>
<dbReference type="InterPro" id="IPR048341">
    <property type="entry name" value="DUF1285_N"/>
</dbReference>
<gene>
    <name evidence="3" type="ORF">DI632_11910</name>
</gene>
<dbReference type="Proteomes" id="UP000248614">
    <property type="component" value="Unassembled WGS sequence"/>
</dbReference>
<dbReference type="Pfam" id="PF06938">
    <property type="entry name" value="DUF1285_N"/>
    <property type="match status" value="1"/>
</dbReference>
<sequence>MSMQPPNDFASMSLAEVARLAAEAKLPPVERWNPTHCGDSEMRIAADGSWFHQDSPITRAEMVRLFATILRREPDGSHVLVTPVEKLSIVVDDAPFVAVEAKLSGEGEQARIAFRLNTDELIVADADHPIRIEGTPDAPRPYLRVRGGMDALIARAVFYELVERLVAGPDGAQGLWSDGAFFPFDPA</sequence>
<name>A0A2W4Z1C2_9SPHN</name>
<dbReference type="Pfam" id="PF21028">
    <property type="entry name" value="DUF1285_C"/>
    <property type="match status" value="1"/>
</dbReference>
<dbReference type="PIRSF" id="PIRSF029557">
    <property type="entry name" value="UCP029557"/>
    <property type="match status" value="1"/>
</dbReference>
<dbReference type="Gene3D" id="2.30.270.10">
    <property type="entry name" value="duf1285 protein"/>
    <property type="match status" value="1"/>
</dbReference>
<evidence type="ECO:0000313" key="4">
    <source>
        <dbReference type="Proteomes" id="UP000248614"/>
    </source>
</evidence>
<feature type="domain" description="DUF1285" evidence="1">
    <location>
        <begin position="27"/>
        <end position="94"/>
    </location>
</feature>
<comment type="caution">
    <text evidence="3">The sequence shown here is derived from an EMBL/GenBank/DDBJ whole genome shotgun (WGS) entry which is preliminary data.</text>
</comment>
<dbReference type="InterPro" id="IPR010707">
    <property type="entry name" value="DUF1285"/>
</dbReference>
<dbReference type="Gene3D" id="3.10.540.10">
    <property type="entry name" value="duf1285 like domain"/>
    <property type="match status" value="1"/>
</dbReference>
<accession>A0A2W4Z1C2</accession>
<evidence type="ECO:0000259" key="1">
    <source>
        <dbReference type="Pfam" id="PF06938"/>
    </source>
</evidence>
<evidence type="ECO:0000313" key="3">
    <source>
        <dbReference type="EMBL" id="PZO75506.1"/>
    </source>
</evidence>
<dbReference type="EMBL" id="QFNF01000033">
    <property type="protein sequence ID" value="PZO75506.1"/>
    <property type="molecule type" value="Genomic_DNA"/>
</dbReference>
<dbReference type="InterPro" id="IPR023361">
    <property type="entry name" value="DUF1285_beta_roll_sf"/>
</dbReference>
<feature type="domain" description="DUF1285" evidence="2">
    <location>
        <begin position="95"/>
        <end position="183"/>
    </location>
</feature>
<dbReference type="AlphaFoldDB" id="A0A2W4Z1C2"/>
<dbReference type="InterPro" id="IPR048342">
    <property type="entry name" value="DUF1285_C"/>
</dbReference>